<evidence type="ECO:0000256" key="1">
    <source>
        <dbReference type="SAM" id="MobiDB-lite"/>
    </source>
</evidence>
<feature type="region of interest" description="Disordered" evidence="1">
    <location>
        <begin position="87"/>
        <end position="166"/>
    </location>
</feature>
<proteinExistence type="predicted"/>
<evidence type="ECO:0000313" key="2">
    <source>
        <dbReference type="EMBL" id="GEY81527.1"/>
    </source>
</evidence>
<accession>A0A699HYR9</accession>
<dbReference type="AlphaFoldDB" id="A0A699HYR9"/>
<comment type="caution">
    <text evidence="2">The sequence shown here is derived from an EMBL/GenBank/DDBJ whole genome shotgun (WGS) entry which is preliminary data.</text>
</comment>
<dbReference type="EMBL" id="BKCJ010212336">
    <property type="protein sequence ID" value="GEY81527.1"/>
    <property type="molecule type" value="Genomic_DNA"/>
</dbReference>
<protein>
    <submittedName>
        <fullName evidence="2">Uncharacterized protein</fullName>
    </submittedName>
</protein>
<organism evidence="2">
    <name type="scientific">Tanacetum cinerariifolium</name>
    <name type="common">Dalmatian daisy</name>
    <name type="synonym">Chrysanthemum cinerariifolium</name>
    <dbReference type="NCBI Taxonomy" id="118510"/>
    <lineage>
        <taxon>Eukaryota</taxon>
        <taxon>Viridiplantae</taxon>
        <taxon>Streptophyta</taxon>
        <taxon>Embryophyta</taxon>
        <taxon>Tracheophyta</taxon>
        <taxon>Spermatophyta</taxon>
        <taxon>Magnoliopsida</taxon>
        <taxon>eudicotyledons</taxon>
        <taxon>Gunneridae</taxon>
        <taxon>Pentapetalae</taxon>
        <taxon>asterids</taxon>
        <taxon>campanulids</taxon>
        <taxon>Asterales</taxon>
        <taxon>Asteraceae</taxon>
        <taxon>Asteroideae</taxon>
        <taxon>Anthemideae</taxon>
        <taxon>Anthemidinae</taxon>
        <taxon>Tanacetum</taxon>
    </lineage>
</organism>
<gene>
    <name evidence="2" type="ORF">Tci_453501</name>
</gene>
<feature type="compositionally biased region" description="Low complexity" evidence="1">
    <location>
        <begin position="97"/>
        <end position="110"/>
    </location>
</feature>
<feature type="compositionally biased region" description="Polar residues" evidence="1">
    <location>
        <begin position="154"/>
        <end position="166"/>
    </location>
</feature>
<sequence>MSLLQYFPFCYRSTTCYFIYREFESGPAIIPFPHMSHPTPPTQTQSTNQIPPALGMVVNYHAPVLGGHKLTPPVCIGICASEWLDRGKERPHESNASSSSTTLNHPSSSHPLDDTFDENNDESFHSNSSSPSQNISSSSNVVSRVRQNPPHESYNLNSYLSETVNL</sequence>
<feature type="compositionally biased region" description="Low complexity" evidence="1">
    <location>
        <begin position="125"/>
        <end position="145"/>
    </location>
</feature>
<reference evidence="2" key="1">
    <citation type="journal article" date="2019" name="Sci. Rep.">
        <title>Draft genome of Tanacetum cinerariifolium, the natural source of mosquito coil.</title>
        <authorList>
            <person name="Yamashiro T."/>
            <person name="Shiraishi A."/>
            <person name="Satake H."/>
            <person name="Nakayama K."/>
        </authorList>
    </citation>
    <scope>NUCLEOTIDE SEQUENCE</scope>
</reference>
<name>A0A699HYR9_TANCI</name>